<comment type="caution">
    <text evidence="1">The sequence shown here is derived from an EMBL/GenBank/DDBJ whole genome shotgun (WGS) entry which is preliminary data.</text>
</comment>
<organism evidence="1 2">
    <name type="scientific">Aureobasidium uvarum</name>
    <dbReference type="NCBI Taxonomy" id="2773716"/>
    <lineage>
        <taxon>Eukaryota</taxon>
        <taxon>Fungi</taxon>
        <taxon>Dikarya</taxon>
        <taxon>Ascomycota</taxon>
        <taxon>Pezizomycotina</taxon>
        <taxon>Dothideomycetes</taxon>
        <taxon>Dothideomycetidae</taxon>
        <taxon>Dothideales</taxon>
        <taxon>Saccotheciaceae</taxon>
        <taxon>Aureobasidium</taxon>
    </lineage>
</organism>
<protein>
    <submittedName>
        <fullName evidence="1">Uncharacterized protein</fullName>
    </submittedName>
</protein>
<dbReference type="OrthoDB" id="5422293at2759"/>
<evidence type="ECO:0000313" key="1">
    <source>
        <dbReference type="EMBL" id="CAD0111746.1"/>
    </source>
</evidence>
<sequence length="246" mass="28877">MAGQFFSVFELAFRIVMSVTPPGAIIDLPRHNPISSFLYANVPTRYWKLYHLFAGHRSHRLTMLRKLIFSPETLTLPRPLPTPRALREDETIVWERYEGIDELRYIKRFRSHDKPIHSVYRMCEFICVDEHNQLMIETDYFLARTNWLLEQIADPDEDDPERRALLAATIESLVDAFNEKHDLGVARKDVVVPRQACPKWVGEVPALDRFLDLVREEEEIFESSIARTDPFTLRNIRAHSAHIFNF</sequence>
<keyword evidence="2" id="KW-1185">Reference proteome</keyword>
<dbReference type="EMBL" id="CAINUL010000014">
    <property type="protein sequence ID" value="CAD0111746.1"/>
    <property type="molecule type" value="Genomic_DNA"/>
</dbReference>
<accession>A0A9N8KH03</accession>
<gene>
    <name evidence="1" type="ORF">AWRI4620_LOCUS6001</name>
</gene>
<evidence type="ECO:0000313" key="2">
    <source>
        <dbReference type="Proteomes" id="UP000745764"/>
    </source>
</evidence>
<name>A0A9N8KH03_9PEZI</name>
<reference evidence="1" key="1">
    <citation type="submission" date="2020-06" db="EMBL/GenBank/DDBJ databases">
        <authorList>
            <person name="Onetto C."/>
        </authorList>
    </citation>
    <scope>NUCLEOTIDE SEQUENCE</scope>
</reference>
<proteinExistence type="predicted"/>
<dbReference type="Proteomes" id="UP000745764">
    <property type="component" value="Unassembled WGS sequence"/>
</dbReference>
<dbReference type="AlphaFoldDB" id="A0A9N8KH03"/>